<dbReference type="GO" id="GO:0030247">
    <property type="term" value="F:polysaccharide binding"/>
    <property type="evidence" value="ECO:0007669"/>
    <property type="project" value="InterPro"/>
</dbReference>
<dbReference type="RefSeq" id="WP_022276212.1">
    <property type="nucleotide sequence ID" value="NZ_CABIXA010000016.1"/>
</dbReference>
<dbReference type="AlphaFoldDB" id="A0A174HU20"/>
<evidence type="ECO:0000313" key="4">
    <source>
        <dbReference type="Proteomes" id="UP000095517"/>
    </source>
</evidence>
<protein>
    <submittedName>
        <fullName evidence="3">Putative lipoprotein</fullName>
    </submittedName>
</protein>
<dbReference type="InterPro" id="IPR040475">
    <property type="entry name" value="SGBP_B_XBD"/>
</dbReference>
<sequence>MKRLSFKSITLMCCMALSFGACQDIVTYNDNYDDEMASSGAPVIDAVYDSKDRDKLLPITDGNLEQMIVLDGSNLSRVRKVMFNDVELPVGEVYATAGSAYLPIPRQIPLEVNNKLYYETELGSTTYDFTVSVPLVQVDGLYNEFALPGTSVQLKGKYFDLYGFGGANSTSTVKMNGVELEVDSISDKYMSVVIPEDAQDNSVIEVSYMGAGSVAHTEKIPYRMTDAIIWNLSHPDDYGLWAGKELIINEAGDNEPEILYGPYFRVTGSYGAWNWTNLVCGGFNCPADVAAAPADYNFKFEVYSPTGHPFYDSAGYGYLIQLNNGNYPWNPSANGSFNTYGKWCTVSIDLQTVSGNAFSEGWTGLSFILQPNSDWNVDHSFANIRIEKKIR</sequence>
<keyword evidence="1" id="KW-0732">Signal</keyword>
<keyword evidence="3" id="KW-0449">Lipoprotein</keyword>
<proteinExistence type="predicted"/>
<feature type="chain" id="PRO_5008023734" evidence="1">
    <location>
        <begin position="24"/>
        <end position="391"/>
    </location>
</feature>
<dbReference type="PROSITE" id="PS51257">
    <property type="entry name" value="PROKAR_LIPOPROTEIN"/>
    <property type="match status" value="1"/>
</dbReference>
<dbReference type="Proteomes" id="UP000095517">
    <property type="component" value="Unassembled WGS sequence"/>
</dbReference>
<feature type="domain" description="Surface glycan-binding protein B xyloglucan binding" evidence="2">
    <location>
        <begin position="223"/>
        <end position="388"/>
    </location>
</feature>
<dbReference type="InterPro" id="IPR013783">
    <property type="entry name" value="Ig-like_fold"/>
</dbReference>
<organism evidence="3 4">
    <name type="scientific">Bacteroides finegoldii</name>
    <dbReference type="NCBI Taxonomy" id="338188"/>
    <lineage>
        <taxon>Bacteria</taxon>
        <taxon>Pseudomonadati</taxon>
        <taxon>Bacteroidota</taxon>
        <taxon>Bacteroidia</taxon>
        <taxon>Bacteroidales</taxon>
        <taxon>Bacteroidaceae</taxon>
        <taxon>Bacteroides</taxon>
    </lineage>
</organism>
<feature type="signal peptide" evidence="1">
    <location>
        <begin position="1"/>
        <end position="23"/>
    </location>
</feature>
<dbReference type="EMBL" id="CYZH01000016">
    <property type="protein sequence ID" value="CUO76837.1"/>
    <property type="molecule type" value="Genomic_DNA"/>
</dbReference>
<name>A0A174HU20_9BACE</name>
<evidence type="ECO:0000313" key="3">
    <source>
        <dbReference type="EMBL" id="CUO76837.1"/>
    </source>
</evidence>
<evidence type="ECO:0000259" key="2">
    <source>
        <dbReference type="Pfam" id="PF18329"/>
    </source>
</evidence>
<dbReference type="Pfam" id="PF18329">
    <property type="entry name" value="SGBP_B_XBD"/>
    <property type="match status" value="1"/>
</dbReference>
<dbReference type="Gene3D" id="2.60.40.10">
    <property type="entry name" value="Immunoglobulins"/>
    <property type="match status" value="2"/>
</dbReference>
<accession>A0A174HU20</accession>
<dbReference type="STRING" id="338188.ERS852397_02750"/>
<reference evidence="3 4" key="1">
    <citation type="submission" date="2015-09" db="EMBL/GenBank/DDBJ databases">
        <authorList>
            <consortium name="Pathogen Informatics"/>
        </authorList>
    </citation>
    <scope>NUCLEOTIDE SEQUENCE [LARGE SCALE GENOMIC DNA]</scope>
    <source>
        <strain evidence="3 4">2789STDY5608840</strain>
    </source>
</reference>
<gene>
    <name evidence="3" type="ORF">ERS852397_02750</name>
</gene>
<evidence type="ECO:0000256" key="1">
    <source>
        <dbReference type="SAM" id="SignalP"/>
    </source>
</evidence>